<evidence type="ECO:0008006" key="3">
    <source>
        <dbReference type="Google" id="ProtNLM"/>
    </source>
</evidence>
<keyword evidence="2" id="KW-1185">Reference proteome</keyword>
<accession>G4ZRV8</accession>
<proteinExistence type="predicted"/>
<sequence>MLRAPRTRPSFSNAQVSAYFFTPCSDEYGESVPDYYRCRCGTVRNQTRHNGFINLMQHVRREHPGFEAKMRAATTAETGSLIPYARRTSVNRFGWLEWVVKVNLPLVFCENPLTGRY</sequence>
<dbReference type="GeneID" id="20651854"/>
<evidence type="ECO:0000313" key="2">
    <source>
        <dbReference type="Proteomes" id="UP000002640"/>
    </source>
</evidence>
<gene>
    <name evidence="1" type="ORF">PHYSODRAFT_415028</name>
</gene>
<reference evidence="1 2" key="1">
    <citation type="journal article" date="2006" name="Science">
        <title>Phytophthora genome sequences uncover evolutionary origins and mechanisms of pathogenesis.</title>
        <authorList>
            <person name="Tyler B.M."/>
            <person name="Tripathy S."/>
            <person name="Zhang X."/>
            <person name="Dehal P."/>
            <person name="Jiang R.H."/>
            <person name="Aerts A."/>
            <person name="Arredondo F.D."/>
            <person name="Baxter L."/>
            <person name="Bensasson D."/>
            <person name="Beynon J.L."/>
            <person name="Chapman J."/>
            <person name="Damasceno C.M."/>
            <person name="Dorrance A.E."/>
            <person name="Dou D."/>
            <person name="Dickerman A.W."/>
            <person name="Dubchak I.L."/>
            <person name="Garbelotto M."/>
            <person name="Gijzen M."/>
            <person name="Gordon S.G."/>
            <person name="Govers F."/>
            <person name="Grunwald N.J."/>
            <person name="Huang W."/>
            <person name="Ivors K.L."/>
            <person name="Jones R.W."/>
            <person name="Kamoun S."/>
            <person name="Krampis K."/>
            <person name="Lamour K.H."/>
            <person name="Lee M.K."/>
            <person name="McDonald W.H."/>
            <person name="Medina M."/>
            <person name="Meijer H.J."/>
            <person name="Nordberg E.K."/>
            <person name="Maclean D.J."/>
            <person name="Ospina-Giraldo M.D."/>
            <person name="Morris P.F."/>
            <person name="Phuntumart V."/>
            <person name="Putnam N.H."/>
            <person name="Rash S."/>
            <person name="Rose J.K."/>
            <person name="Sakihama Y."/>
            <person name="Salamov A.A."/>
            <person name="Savidor A."/>
            <person name="Scheuring C.F."/>
            <person name="Smith B.M."/>
            <person name="Sobral B.W."/>
            <person name="Terry A."/>
            <person name="Torto-Alalibo T.A."/>
            <person name="Win J."/>
            <person name="Xu Z."/>
            <person name="Zhang H."/>
            <person name="Grigoriev I.V."/>
            <person name="Rokhsar D.S."/>
            <person name="Boore J.L."/>
        </authorList>
    </citation>
    <scope>NUCLEOTIDE SEQUENCE [LARGE SCALE GENOMIC DNA]</scope>
    <source>
        <strain evidence="1 2">P6497</strain>
    </source>
</reference>
<name>G4ZRV8_PHYSP</name>
<dbReference type="EMBL" id="JH159156">
    <property type="protein sequence ID" value="EGZ13995.1"/>
    <property type="molecule type" value="Genomic_DNA"/>
</dbReference>
<feature type="non-terminal residue" evidence="1">
    <location>
        <position position="117"/>
    </location>
</feature>
<evidence type="ECO:0000313" key="1">
    <source>
        <dbReference type="EMBL" id="EGZ13995.1"/>
    </source>
</evidence>
<dbReference type="RefSeq" id="XP_009531424.1">
    <property type="nucleotide sequence ID" value="XM_009533129.1"/>
</dbReference>
<organism evidence="1 2">
    <name type="scientific">Phytophthora sojae (strain P6497)</name>
    <name type="common">Soybean stem and root rot agent</name>
    <name type="synonym">Phytophthora megasperma f. sp. glycines</name>
    <dbReference type="NCBI Taxonomy" id="1094619"/>
    <lineage>
        <taxon>Eukaryota</taxon>
        <taxon>Sar</taxon>
        <taxon>Stramenopiles</taxon>
        <taxon>Oomycota</taxon>
        <taxon>Peronosporomycetes</taxon>
        <taxon>Peronosporales</taxon>
        <taxon>Peronosporaceae</taxon>
        <taxon>Phytophthora</taxon>
    </lineage>
</organism>
<dbReference type="InParanoid" id="G4ZRV8"/>
<protein>
    <recommendedName>
        <fullName evidence="3">BED-type domain-containing protein</fullName>
    </recommendedName>
</protein>
<dbReference type="AlphaFoldDB" id="G4ZRV8"/>
<dbReference type="KEGG" id="psoj:PHYSODRAFT_415028"/>
<dbReference type="Proteomes" id="UP000002640">
    <property type="component" value="Unassembled WGS sequence"/>
</dbReference>
<dbReference type="OMA" id="MFCENAF"/>